<evidence type="ECO:0000313" key="2">
    <source>
        <dbReference type="Proteomes" id="UP001075704"/>
    </source>
</evidence>
<dbReference type="RefSeq" id="WP_032537567.1">
    <property type="nucleotide sequence ID" value="NZ_CABJEQ010000006.1"/>
</dbReference>
<comment type="caution">
    <text evidence="1">The sequence shown here is derived from an EMBL/GenBank/DDBJ whole genome shotgun (WGS) entry which is preliminary data.</text>
</comment>
<dbReference type="EMBL" id="JAPUAC010000004">
    <property type="protein sequence ID" value="MCZ2653958.1"/>
    <property type="molecule type" value="Genomic_DNA"/>
</dbReference>
<name>A0ABD4VR94_BACFG</name>
<protein>
    <submittedName>
        <fullName evidence="1">Uncharacterized protein</fullName>
    </submittedName>
</protein>
<accession>A0ABD4VR94</accession>
<evidence type="ECO:0000313" key="1">
    <source>
        <dbReference type="EMBL" id="MCZ2653958.1"/>
    </source>
</evidence>
<gene>
    <name evidence="1" type="ORF">O1422_07255</name>
</gene>
<reference evidence="1" key="1">
    <citation type="submission" date="2022-12" db="EMBL/GenBank/DDBJ databases">
        <title>Development of a Multilocus Sequence Typing Scheme for Bacteroides fragilis Based on Whole Genome Sequencing Data and Clinical Application.</title>
        <authorList>
            <person name="Nielsen F.D."/>
            <person name="Justesen U.S."/>
        </authorList>
    </citation>
    <scope>NUCLEOTIDE SEQUENCE</scope>
    <source>
        <strain evidence="1">BF_BC_ODE_DK_2015_2</strain>
    </source>
</reference>
<dbReference type="Proteomes" id="UP001075704">
    <property type="component" value="Unassembled WGS sequence"/>
</dbReference>
<dbReference type="AlphaFoldDB" id="A0ABD4VR94"/>
<organism evidence="1 2">
    <name type="scientific">Bacteroides fragilis</name>
    <dbReference type="NCBI Taxonomy" id="817"/>
    <lineage>
        <taxon>Bacteria</taxon>
        <taxon>Pseudomonadati</taxon>
        <taxon>Bacteroidota</taxon>
        <taxon>Bacteroidia</taxon>
        <taxon>Bacteroidales</taxon>
        <taxon>Bacteroidaceae</taxon>
        <taxon>Bacteroides</taxon>
    </lineage>
</organism>
<sequence>MGKHSNIRILYFHWRRTNANGWYRVDYIFQRGKKTLHYTLSTRDQEYLGCFTSPSHIERADMIEFLAEILLEIHKVKYLSLKRTPSQAYIASRYISRIDQMCKLSRYYKTPKIEDGL</sequence>
<proteinExistence type="predicted"/>